<evidence type="ECO:0000256" key="6">
    <source>
        <dbReference type="ARBA" id="ARBA00015850"/>
    </source>
</evidence>
<evidence type="ECO:0000256" key="8">
    <source>
        <dbReference type="ARBA" id="ARBA00022573"/>
    </source>
</evidence>
<evidence type="ECO:0000256" key="5">
    <source>
        <dbReference type="ARBA" id="ARBA00013200"/>
    </source>
</evidence>
<keyword evidence="8 19" id="KW-0169">Cobalamin biosynthesis</keyword>
<evidence type="ECO:0000256" key="14">
    <source>
        <dbReference type="ARBA" id="ARBA00025228"/>
    </source>
</evidence>
<gene>
    <name evidence="19 20" type="primary">cobS</name>
    <name evidence="20" type="ORF">E7747_02025</name>
</gene>
<evidence type="ECO:0000256" key="15">
    <source>
        <dbReference type="ARBA" id="ARBA00032605"/>
    </source>
</evidence>
<dbReference type="AlphaFoldDB" id="A0A4P7W1G8"/>
<dbReference type="GO" id="GO:0005886">
    <property type="term" value="C:plasma membrane"/>
    <property type="evidence" value="ECO:0007669"/>
    <property type="project" value="UniProtKB-SubCell"/>
</dbReference>
<evidence type="ECO:0000256" key="11">
    <source>
        <dbReference type="ARBA" id="ARBA00022842"/>
    </source>
</evidence>
<comment type="pathway">
    <text evidence="3 19">Cofactor biosynthesis; adenosylcobalamin biosynthesis; adenosylcobalamin from cob(II)yrinate a,c-diamide: step 7/7.</text>
</comment>
<feature type="transmembrane region" description="Helical" evidence="19">
    <location>
        <begin position="106"/>
        <end position="125"/>
    </location>
</feature>
<evidence type="ECO:0000256" key="1">
    <source>
        <dbReference type="ARBA" id="ARBA00001946"/>
    </source>
</evidence>
<accession>A0A4P7W1G8</accession>
<feature type="transmembrane region" description="Helical" evidence="19">
    <location>
        <begin position="172"/>
        <end position="191"/>
    </location>
</feature>
<dbReference type="Proteomes" id="UP000297149">
    <property type="component" value="Chromosome"/>
</dbReference>
<feature type="transmembrane region" description="Helical" evidence="19">
    <location>
        <begin position="227"/>
        <end position="248"/>
    </location>
</feature>
<keyword evidence="12 19" id="KW-1133">Transmembrane helix</keyword>
<evidence type="ECO:0000256" key="3">
    <source>
        <dbReference type="ARBA" id="ARBA00004663"/>
    </source>
</evidence>
<comment type="similarity">
    <text evidence="4 19">Belongs to the CobS family.</text>
</comment>
<dbReference type="GO" id="GO:0009236">
    <property type="term" value="P:cobalamin biosynthetic process"/>
    <property type="evidence" value="ECO:0007669"/>
    <property type="project" value="UniProtKB-UniRule"/>
</dbReference>
<dbReference type="RefSeq" id="WP_123615460.1">
    <property type="nucleotide sequence ID" value="NZ_CAXHQF010000005.1"/>
</dbReference>
<evidence type="ECO:0000256" key="18">
    <source>
        <dbReference type="ARBA" id="ARBA00049504"/>
    </source>
</evidence>
<sequence>MKKFVAALILFTRLPVWKWVNPSQSDYSDAVVYWPLTGWLTGGLTAFVMYCFSFVMPWSTAVILALVGRLLLTGALHEDGLADFCDAFGCGGDKDRILSIMKDSHIGTYGVIGLICYISVWISLFSSFGPMMAVCTVFAADPFAKLCAGQLTNILPYARPEGAKNKISYSRMHWHQILFQIICGVLPMFFLLMLNPWFALAAVCPIVTFTLSALLMSGKIGGYTGDCCGATCLLCELSMIIGISVILYSGL</sequence>
<dbReference type="EMBL" id="CP039396">
    <property type="protein sequence ID" value="QCD41190.1"/>
    <property type="molecule type" value="Genomic_DNA"/>
</dbReference>
<dbReference type="GO" id="GO:0051073">
    <property type="term" value="F:adenosylcobinamide-GDP ribazoletransferase activity"/>
    <property type="evidence" value="ECO:0007669"/>
    <property type="project" value="UniProtKB-UniRule"/>
</dbReference>
<comment type="subcellular location">
    <subcellularLocation>
        <location evidence="2 19">Cell membrane</location>
        <topology evidence="2 19">Multi-pass membrane protein</topology>
    </subcellularLocation>
</comment>
<dbReference type="PANTHER" id="PTHR34148:SF1">
    <property type="entry name" value="ADENOSYLCOBINAMIDE-GDP RIBAZOLETRANSFERASE"/>
    <property type="match status" value="1"/>
</dbReference>
<keyword evidence="7 19" id="KW-1003">Cell membrane</keyword>
<evidence type="ECO:0000256" key="19">
    <source>
        <dbReference type="HAMAP-Rule" id="MF_00719"/>
    </source>
</evidence>
<dbReference type="PANTHER" id="PTHR34148">
    <property type="entry name" value="ADENOSYLCOBINAMIDE-GDP RIBAZOLETRANSFERASE"/>
    <property type="match status" value="1"/>
</dbReference>
<keyword evidence="21" id="KW-1185">Reference proteome</keyword>
<comment type="catalytic activity">
    <reaction evidence="17 19">
        <text>alpha-ribazole + adenosylcob(III)inamide-GDP = adenosylcob(III)alamin + GMP + H(+)</text>
        <dbReference type="Rhea" id="RHEA:16049"/>
        <dbReference type="ChEBI" id="CHEBI:10329"/>
        <dbReference type="ChEBI" id="CHEBI:15378"/>
        <dbReference type="ChEBI" id="CHEBI:18408"/>
        <dbReference type="ChEBI" id="CHEBI:58115"/>
        <dbReference type="ChEBI" id="CHEBI:60487"/>
        <dbReference type="EC" id="2.7.8.26"/>
    </reaction>
</comment>
<evidence type="ECO:0000256" key="12">
    <source>
        <dbReference type="ARBA" id="ARBA00022989"/>
    </source>
</evidence>
<dbReference type="NCBIfam" id="TIGR00317">
    <property type="entry name" value="cobS"/>
    <property type="match status" value="1"/>
</dbReference>
<feature type="transmembrane region" description="Helical" evidence="19">
    <location>
        <begin position="42"/>
        <end position="67"/>
    </location>
</feature>
<evidence type="ECO:0000256" key="4">
    <source>
        <dbReference type="ARBA" id="ARBA00010561"/>
    </source>
</evidence>
<evidence type="ECO:0000313" key="21">
    <source>
        <dbReference type="Proteomes" id="UP000297149"/>
    </source>
</evidence>
<keyword evidence="9 19" id="KW-0808">Transferase</keyword>
<comment type="cofactor">
    <cofactor evidence="1 19">
        <name>Mg(2+)</name>
        <dbReference type="ChEBI" id="CHEBI:18420"/>
    </cofactor>
</comment>
<dbReference type="Pfam" id="PF02654">
    <property type="entry name" value="CobS"/>
    <property type="match status" value="1"/>
</dbReference>
<feature type="transmembrane region" description="Helical" evidence="19">
    <location>
        <begin position="197"/>
        <end position="215"/>
    </location>
</feature>
<name>A0A4P7W1G8_9BACT</name>
<evidence type="ECO:0000256" key="9">
    <source>
        <dbReference type="ARBA" id="ARBA00022679"/>
    </source>
</evidence>
<keyword evidence="13 19" id="KW-0472">Membrane</keyword>
<protein>
    <recommendedName>
        <fullName evidence="6 19">Adenosylcobinamide-GDP ribazoletransferase</fullName>
        <ecNumber evidence="5 19">2.7.8.26</ecNumber>
    </recommendedName>
    <alternativeName>
        <fullName evidence="16 19">Cobalamin synthase</fullName>
    </alternativeName>
    <alternativeName>
        <fullName evidence="15 19">Cobalamin-5'-phosphate synthase</fullName>
    </alternativeName>
</protein>
<dbReference type="UniPathway" id="UPA00148">
    <property type="reaction ID" value="UER00238"/>
</dbReference>
<evidence type="ECO:0000256" key="13">
    <source>
        <dbReference type="ARBA" id="ARBA00023136"/>
    </source>
</evidence>
<dbReference type="GO" id="GO:0008818">
    <property type="term" value="F:cobalamin 5'-phosphate synthase activity"/>
    <property type="evidence" value="ECO:0007669"/>
    <property type="project" value="UniProtKB-UniRule"/>
</dbReference>
<evidence type="ECO:0000256" key="10">
    <source>
        <dbReference type="ARBA" id="ARBA00022692"/>
    </source>
</evidence>
<evidence type="ECO:0000256" key="2">
    <source>
        <dbReference type="ARBA" id="ARBA00004651"/>
    </source>
</evidence>
<evidence type="ECO:0000256" key="17">
    <source>
        <dbReference type="ARBA" id="ARBA00048623"/>
    </source>
</evidence>
<keyword evidence="11 19" id="KW-0460">Magnesium</keyword>
<organism evidence="20 21">
    <name type="scientific">Duncaniella dubosii</name>
    <dbReference type="NCBI Taxonomy" id="2518971"/>
    <lineage>
        <taxon>Bacteria</taxon>
        <taxon>Pseudomonadati</taxon>
        <taxon>Bacteroidota</taxon>
        <taxon>Bacteroidia</taxon>
        <taxon>Bacteroidales</taxon>
        <taxon>Muribaculaceae</taxon>
        <taxon>Duncaniella</taxon>
    </lineage>
</organism>
<proteinExistence type="inferred from homology"/>
<dbReference type="InterPro" id="IPR003805">
    <property type="entry name" value="CobS"/>
</dbReference>
<dbReference type="HAMAP" id="MF_00719">
    <property type="entry name" value="CobS"/>
    <property type="match status" value="1"/>
</dbReference>
<comment type="catalytic activity">
    <reaction evidence="18 19">
        <text>alpha-ribazole 5'-phosphate + adenosylcob(III)inamide-GDP = adenosylcob(III)alamin 5'-phosphate + GMP + H(+)</text>
        <dbReference type="Rhea" id="RHEA:23560"/>
        <dbReference type="ChEBI" id="CHEBI:15378"/>
        <dbReference type="ChEBI" id="CHEBI:57918"/>
        <dbReference type="ChEBI" id="CHEBI:58115"/>
        <dbReference type="ChEBI" id="CHEBI:60487"/>
        <dbReference type="ChEBI" id="CHEBI:60493"/>
        <dbReference type="EC" id="2.7.8.26"/>
    </reaction>
</comment>
<comment type="function">
    <text evidence="14 19">Joins adenosylcobinamide-GDP and alpha-ribazole to generate adenosylcobalamin (Ado-cobalamin). Also synthesizes adenosylcobalamin 5'-phosphate from adenosylcobinamide-GDP and alpha-ribazole 5'-phosphate.</text>
</comment>
<evidence type="ECO:0000256" key="7">
    <source>
        <dbReference type="ARBA" id="ARBA00022475"/>
    </source>
</evidence>
<dbReference type="KEGG" id="ddb:E7747_02025"/>
<dbReference type="EC" id="2.7.8.26" evidence="5 19"/>
<evidence type="ECO:0000313" key="20">
    <source>
        <dbReference type="EMBL" id="QCD41190.1"/>
    </source>
</evidence>
<reference evidence="21" key="1">
    <citation type="submission" date="2019-02" db="EMBL/GenBank/DDBJ databases">
        <title>Isolation and identification of novel species under the genus Muribaculum.</title>
        <authorList>
            <person name="Miyake S."/>
            <person name="Ding Y."/>
            <person name="Low A."/>
            <person name="Soh M."/>
            <person name="Seedorf H."/>
        </authorList>
    </citation>
    <scope>NUCLEOTIDE SEQUENCE [LARGE SCALE GENOMIC DNA]</scope>
    <source>
        <strain evidence="21">H5</strain>
    </source>
</reference>
<evidence type="ECO:0000256" key="16">
    <source>
        <dbReference type="ARBA" id="ARBA00032853"/>
    </source>
</evidence>
<keyword evidence="10 19" id="KW-0812">Transmembrane</keyword>